<sequence length="168" mass="17821">MKGVSAWLPTAAYFLSAGASVPCAVFSVRWVRRKILHFGGEDGISVHLAKVGISLIATSATMFSTLNTAHRYFSYADHQFVTTGTLPALLRVYPAKMLAILHSTSFCCAAGAQDTYTSADSRYCGAQNFTLGAAAPLFPPHPISVGSSMFPAIPLPPFLQCPGVPLIP</sequence>
<reference evidence="2" key="2">
    <citation type="submission" date="2021-09" db="EMBL/GenBank/DDBJ databases">
        <authorList>
            <person name="Jia N."/>
            <person name="Wang J."/>
            <person name="Shi W."/>
            <person name="Du L."/>
            <person name="Sun Y."/>
            <person name="Zhan W."/>
            <person name="Jiang J."/>
            <person name="Wang Q."/>
            <person name="Zhang B."/>
            <person name="Ji P."/>
            <person name="Sakyi L.B."/>
            <person name="Cui X."/>
            <person name="Yuan T."/>
            <person name="Jiang B."/>
            <person name="Yang W."/>
            <person name="Lam T.T.-Y."/>
            <person name="Chang Q."/>
            <person name="Ding S."/>
            <person name="Wang X."/>
            <person name="Zhu J."/>
            <person name="Ruan X."/>
            <person name="Zhao L."/>
            <person name="Wei J."/>
            <person name="Que T."/>
            <person name="Du C."/>
            <person name="Cheng J."/>
            <person name="Dai P."/>
            <person name="Han X."/>
            <person name="Huang E."/>
            <person name="Gao Y."/>
            <person name="Liu J."/>
            <person name="Shao H."/>
            <person name="Ye R."/>
            <person name="Li L."/>
            <person name="Wei W."/>
            <person name="Wang X."/>
            <person name="Wang C."/>
            <person name="Huo Q."/>
            <person name="Li W."/>
            <person name="Guo W."/>
            <person name="Chen H."/>
            <person name="Chen S."/>
            <person name="Zhou L."/>
            <person name="Zhou L."/>
            <person name="Ni X."/>
            <person name="Tian J."/>
            <person name="Zhou Y."/>
            <person name="Sheng Y."/>
            <person name="Liu T."/>
            <person name="Pan Y."/>
            <person name="Xia L."/>
            <person name="Li J."/>
            <person name="Zhao F."/>
            <person name="Cao W."/>
        </authorList>
    </citation>
    <scope>NUCLEOTIDE SEQUENCE</scope>
    <source>
        <strain evidence="2">Rmic-2018</strain>
        <tissue evidence="2">Larvae</tissue>
    </source>
</reference>
<keyword evidence="1" id="KW-1133">Transmembrane helix</keyword>
<dbReference type="EMBL" id="JABSTU010004503">
    <property type="protein sequence ID" value="KAH7958111.1"/>
    <property type="molecule type" value="Genomic_DNA"/>
</dbReference>
<keyword evidence="3" id="KW-1185">Reference proteome</keyword>
<evidence type="ECO:0000313" key="3">
    <source>
        <dbReference type="Proteomes" id="UP000821866"/>
    </source>
</evidence>
<organism evidence="2 3">
    <name type="scientific">Rhipicephalus microplus</name>
    <name type="common">Cattle tick</name>
    <name type="synonym">Boophilus microplus</name>
    <dbReference type="NCBI Taxonomy" id="6941"/>
    <lineage>
        <taxon>Eukaryota</taxon>
        <taxon>Metazoa</taxon>
        <taxon>Ecdysozoa</taxon>
        <taxon>Arthropoda</taxon>
        <taxon>Chelicerata</taxon>
        <taxon>Arachnida</taxon>
        <taxon>Acari</taxon>
        <taxon>Parasitiformes</taxon>
        <taxon>Ixodida</taxon>
        <taxon>Ixodoidea</taxon>
        <taxon>Ixodidae</taxon>
        <taxon>Rhipicephalinae</taxon>
        <taxon>Rhipicephalus</taxon>
        <taxon>Boophilus</taxon>
    </lineage>
</organism>
<reference evidence="2" key="1">
    <citation type="journal article" date="2020" name="Cell">
        <title>Large-Scale Comparative Analyses of Tick Genomes Elucidate Their Genetic Diversity and Vector Capacities.</title>
        <authorList>
            <consortium name="Tick Genome and Microbiome Consortium (TIGMIC)"/>
            <person name="Jia N."/>
            <person name="Wang J."/>
            <person name="Shi W."/>
            <person name="Du L."/>
            <person name="Sun Y."/>
            <person name="Zhan W."/>
            <person name="Jiang J.F."/>
            <person name="Wang Q."/>
            <person name="Zhang B."/>
            <person name="Ji P."/>
            <person name="Bell-Sakyi L."/>
            <person name="Cui X.M."/>
            <person name="Yuan T.T."/>
            <person name="Jiang B.G."/>
            <person name="Yang W.F."/>
            <person name="Lam T.T."/>
            <person name="Chang Q.C."/>
            <person name="Ding S.J."/>
            <person name="Wang X.J."/>
            <person name="Zhu J.G."/>
            <person name="Ruan X.D."/>
            <person name="Zhao L."/>
            <person name="Wei J.T."/>
            <person name="Ye R.Z."/>
            <person name="Que T.C."/>
            <person name="Du C.H."/>
            <person name="Zhou Y.H."/>
            <person name="Cheng J.X."/>
            <person name="Dai P.F."/>
            <person name="Guo W.B."/>
            <person name="Han X.H."/>
            <person name="Huang E.J."/>
            <person name="Li L.F."/>
            <person name="Wei W."/>
            <person name="Gao Y.C."/>
            <person name="Liu J.Z."/>
            <person name="Shao H.Z."/>
            <person name="Wang X."/>
            <person name="Wang C.C."/>
            <person name="Yang T.C."/>
            <person name="Huo Q.B."/>
            <person name="Li W."/>
            <person name="Chen H.Y."/>
            <person name="Chen S.E."/>
            <person name="Zhou L.G."/>
            <person name="Ni X.B."/>
            <person name="Tian J.H."/>
            <person name="Sheng Y."/>
            <person name="Liu T."/>
            <person name="Pan Y.S."/>
            <person name="Xia L.Y."/>
            <person name="Li J."/>
            <person name="Zhao F."/>
            <person name="Cao W.C."/>
        </authorList>
    </citation>
    <scope>NUCLEOTIDE SEQUENCE</scope>
    <source>
        <strain evidence="2">Rmic-2018</strain>
    </source>
</reference>
<proteinExistence type="predicted"/>
<protein>
    <submittedName>
        <fullName evidence="2">Uncharacterized protein</fullName>
    </submittedName>
</protein>
<accession>A0A9J6CYK2</accession>
<dbReference type="AlphaFoldDB" id="A0A9J6CYK2"/>
<gene>
    <name evidence="2" type="ORF">HPB51_027904</name>
</gene>
<keyword evidence="1" id="KW-0812">Transmembrane</keyword>
<keyword evidence="1" id="KW-0472">Membrane</keyword>
<evidence type="ECO:0000256" key="1">
    <source>
        <dbReference type="SAM" id="Phobius"/>
    </source>
</evidence>
<comment type="caution">
    <text evidence="2">The sequence shown here is derived from an EMBL/GenBank/DDBJ whole genome shotgun (WGS) entry which is preliminary data.</text>
</comment>
<dbReference type="Proteomes" id="UP000821866">
    <property type="component" value="Unassembled WGS sequence"/>
</dbReference>
<name>A0A9J6CYK2_RHIMP</name>
<feature type="transmembrane region" description="Helical" evidence="1">
    <location>
        <begin position="6"/>
        <end position="28"/>
    </location>
</feature>
<evidence type="ECO:0000313" key="2">
    <source>
        <dbReference type="EMBL" id="KAH7958111.1"/>
    </source>
</evidence>